<feature type="domain" description="U3 small nucleolar RNA-associated protein 15 C-terminal" evidence="8">
    <location>
        <begin position="393"/>
        <end position="544"/>
    </location>
</feature>
<evidence type="ECO:0000256" key="2">
    <source>
        <dbReference type="ARBA" id="ARBA00022552"/>
    </source>
</evidence>
<evidence type="ECO:0000256" key="3">
    <source>
        <dbReference type="ARBA" id="ARBA00022574"/>
    </source>
</evidence>
<reference evidence="9" key="1">
    <citation type="journal article" date="2020" name="Stud. Mycol.">
        <title>101 Dothideomycetes genomes: a test case for predicting lifestyles and emergence of pathogens.</title>
        <authorList>
            <person name="Haridas S."/>
            <person name="Albert R."/>
            <person name="Binder M."/>
            <person name="Bloem J."/>
            <person name="Labutti K."/>
            <person name="Salamov A."/>
            <person name="Andreopoulos B."/>
            <person name="Baker S."/>
            <person name="Barry K."/>
            <person name="Bills G."/>
            <person name="Bluhm B."/>
            <person name="Cannon C."/>
            <person name="Castanera R."/>
            <person name="Culley D."/>
            <person name="Daum C."/>
            <person name="Ezra D."/>
            <person name="Gonzalez J."/>
            <person name="Henrissat B."/>
            <person name="Kuo A."/>
            <person name="Liang C."/>
            <person name="Lipzen A."/>
            <person name="Lutzoni F."/>
            <person name="Magnuson J."/>
            <person name="Mondo S."/>
            <person name="Nolan M."/>
            <person name="Ohm R."/>
            <person name="Pangilinan J."/>
            <person name="Park H.-J."/>
            <person name="Ramirez L."/>
            <person name="Alfaro M."/>
            <person name="Sun H."/>
            <person name="Tritt A."/>
            <person name="Yoshinaga Y."/>
            <person name="Zwiers L.-H."/>
            <person name="Turgeon B."/>
            <person name="Goodwin S."/>
            <person name="Spatafora J."/>
            <person name="Crous P."/>
            <person name="Grigoriev I."/>
        </authorList>
    </citation>
    <scope>NUCLEOTIDE SEQUENCE</scope>
    <source>
        <strain evidence="9">CBS 260.36</strain>
    </source>
</reference>
<feature type="region of interest" description="Disordered" evidence="7">
    <location>
        <begin position="1"/>
        <end position="22"/>
    </location>
</feature>
<keyword evidence="2" id="KW-0698">rRNA processing</keyword>
<dbReference type="GO" id="GO:0005730">
    <property type="term" value="C:nucleolus"/>
    <property type="evidence" value="ECO:0007669"/>
    <property type="project" value="UniProtKB-SubCell"/>
</dbReference>
<dbReference type="Pfam" id="PF09384">
    <property type="entry name" value="UTP15_C"/>
    <property type="match status" value="1"/>
</dbReference>
<dbReference type="OrthoDB" id="431715at2759"/>
<dbReference type="Pfam" id="PF00400">
    <property type="entry name" value="WD40"/>
    <property type="match status" value="3"/>
</dbReference>
<comment type="subcellular location">
    <subcellularLocation>
        <location evidence="1">Nucleus</location>
        <location evidence="1">Nucleolus</location>
    </subcellularLocation>
</comment>
<dbReference type="Gene3D" id="2.130.10.10">
    <property type="entry name" value="YVTN repeat-like/Quinoprotein amine dehydrogenase"/>
    <property type="match status" value="2"/>
</dbReference>
<comment type="caution">
    <text evidence="9">The sequence shown here is derived from an EMBL/GenBank/DDBJ whole genome shotgun (WGS) entry which is preliminary data.</text>
</comment>
<dbReference type="InterPro" id="IPR001680">
    <property type="entry name" value="WD40_rpt"/>
</dbReference>
<evidence type="ECO:0000313" key="9">
    <source>
        <dbReference type="EMBL" id="KAF2154984.1"/>
    </source>
</evidence>
<dbReference type="EMBL" id="ML996083">
    <property type="protein sequence ID" value="KAF2154984.1"/>
    <property type="molecule type" value="Genomic_DNA"/>
</dbReference>
<evidence type="ECO:0000256" key="1">
    <source>
        <dbReference type="ARBA" id="ARBA00004604"/>
    </source>
</evidence>
<dbReference type="InterPro" id="IPR036322">
    <property type="entry name" value="WD40_repeat_dom_sf"/>
</dbReference>
<dbReference type="GO" id="GO:0045943">
    <property type="term" value="P:positive regulation of transcription by RNA polymerase I"/>
    <property type="evidence" value="ECO:0007669"/>
    <property type="project" value="TreeGrafter"/>
</dbReference>
<evidence type="ECO:0000256" key="5">
    <source>
        <dbReference type="ARBA" id="ARBA00023242"/>
    </source>
</evidence>
<dbReference type="PANTHER" id="PTHR19924:SF26">
    <property type="entry name" value="U3 SMALL NUCLEOLAR RNA-ASSOCIATED PROTEIN 15 HOMOLOG"/>
    <property type="match status" value="1"/>
</dbReference>
<evidence type="ECO:0000256" key="6">
    <source>
        <dbReference type="PROSITE-ProRule" id="PRU00221"/>
    </source>
</evidence>
<sequence length="552" mass="59962">MAAEVQRLPQVLAAPGPSTSTPDQTYWRSFKSQLLIPSPQSAPITHISTPYTHSASLASATSVTPSIPDTFTLTTGTRVLLMSTRTRRTTKTITRISYSDTARSGELRRDGRIVAAAGDSGAIQAFDAASRAVLKTWRNEHGGLPVWSVRWNPADLTGLMSCGDDMVVRRWDLPSDNSVGAFYGHSDYVRAGTYLDRSQGNVFVSGSYDRTVRVWDARSGGQVMAFAFADPVECVLGLEDGGTVVAGAGEKIGVLDLTAGRSREVLRNHQKTVTCLSLASKGTRVVSGGLDGHVKVFDTSDWKVVAGFKYPSPVLSVGVIPSGADREDRHLAVGMQSGLLSIRTRLTGTQKAVAREKEKEMKALAEGTIEEYDRKNKKKKLRQGDKKRLRGRDFTGEGADIVIDGNVRGKIRNQSKWETALRKAQWAESLNILLAQERPDKQDLLTLLTALRHRSALRVALGGRDESTLGPLLRWVVKNINDPRHVKLLSDVALNVLDLYAPQLGGEDRSEGSLDGMVAALHRKVRHAVEMAKTARATGGMLDFVGADVDAP</sequence>
<dbReference type="SUPFAM" id="SSF50978">
    <property type="entry name" value="WD40 repeat-like"/>
    <property type="match status" value="1"/>
</dbReference>
<proteinExistence type="predicted"/>
<dbReference type="AlphaFoldDB" id="A0A9P4J9Y5"/>
<keyword evidence="4" id="KW-0677">Repeat</keyword>
<accession>A0A9P4J9Y5</accession>
<keyword evidence="5" id="KW-0539">Nucleus</keyword>
<name>A0A9P4J9Y5_9PEZI</name>
<keyword evidence="10" id="KW-1185">Reference proteome</keyword>
<keyword evidence="3 6" id="KW-0853">WD repeat</keyword>
<dbReference type="PROSITE" id="PS50082">
    <property type="entry name" value="WD_REPEATS_2"/>
    <property type="match status" value="2"/>
</dbReference>
<evidence type="ECO:0000256" key="4">
    <source>
        <dbReference type="ARBA" id="ARBA00022737"/>
    </source>
</evidence>
<dbReference type="InterPro" id="IPR018983">
    <property type="entry name" value="U3_snoRNA-assocProt_15_C"/>
</dbReference>
<dbReference type="PRINTS" id="PR00320">
    <property type="entry name" value="GPROTEINBRPT"/>
</dbReference>
<dbReference type="Proteomes" id="UP000799439">
    <property type="component" value="Unassembled WGS sequence"/>
</dbReference>
<dbReference type="GO" id="GO:0006364">
    <property type="term" value="P:rRNA processing"/>
    <property type="evidence" value="ECO:0007669"/>
    <property type="project" value="UniProtKB-KW"/>
</dbReference>
<dbReference type="PANTHER" id="PTHR19924">
    <property type="entry name" value="UTP15 U3 SMALL NUCLEOLAR RNA-ASSOCIATED PROTEIN 15 FAMILY MEMBER"/>
    <property type="match status" value="1"/>
</dbReference>
<evidence type="ECO:0000256" key="7">
    <source>
        <dbReference type="SAM" id="MobiDB-lite"/>
    </source>
</evidence>
<protein>
    <submittedName>
        <fullName evidence="9">WD40 repeat-like protein</fullName>
    </submittedName>
</protein>
<dbReference type="SMART" id="SM00320">
    <property type="entry name" value="WD40"/>
    <property type="match status" value="4"/>
</dbReference>
<dbReference type="InterPro" id="IPR020472">
    <property type="entry name" value="WD40_PAC1"/>
</dbReference>
<feature type="repeat" description="WD" evidence="6">
    <location>
        <begin position="182"/>
        <end position="225"/>
    </location>
</feature>
<gene>
    <name evidence="9" type="ORF">K461DRAFT_105596</name>
</gene>
<feature type="repeat" description="WD" evidence="6">
    <location>
        <begin position="266"/>
        <end position="298"/>
    </location>
</feature>
<organism evidence="9 10">
    <name type="scientific">Myriangium duriaei CBS 260.36</name>
    <dbReference type="NCBI Taxonomy" id="1168546"/>
    <lineage>
        <taxon>Eukaryota</taxon>
        <taxon>Fungi</taxon>
        <taxon>Dikarya</taxon>
        <taxon>Ascomycota</taxon>
        <taxon>Pezizomycotina</taxon>
        <taxon>Dothideomycetes</taxon>
        <taxon>Dothideomycetidae</taxon>
        <taxon>Myriangiales</taxon>
        <taxon>Myriangiaceae</taxon>
        <taxon>Myriangium</taxon>
    </lineage>
</organism>
<dbReference type="PROSITE" id="PS50294">
    <property type="entry name" value="WD_REPEATS_REGION"/>
    <property type="match status" value="2"/>
</dbReference>
<evidence type="ECO:0000313" key="10">
    <source>
        <dbReference type="Proteomes" id="UP000799439"/>
    </source>
</evidence>
<dbReference type="InterPro" id="IPR015943">
    <property type="entry name" value="WD40/YVTN_repeat-like_dom_sf"/>
</dbReference>
<evidence type="ECO:0000259" key="8">
    <source>
        <dbReference type="Pfam" id="PF09384"/>
    </source>
</evidence>